<keyword evidence="2" id="KW-1185">Reference proteome</keyword>
<dbReference type="RefSeq" id="WP_090899595.1">
    <property type="nucleotide sequence ID" value="NZ_CZPZ01000031.1"/>
</dbReference>
<proteinExistence type="predicted"/>
<reference evidence="2" key="1">
    <citation type="submission" date="2015-10" db="EMBL/GenBank/DDBJ databases">
        <authorList>
            <person name="Luecker S."/>
            <person name="Luecker S."/>
        </authorList>
    </citation>
    <scope>NUCLEOTIDE SEQUENCE [LARGE SCALE GENOMIC DNA]</scope>
</reference>
<name>A0A0S4LLI0_9BACT</name>
<evidence type="ECO:0000313" key="2">
    <source>
        <dbReference type="Proteomes" id="UP000198736"/>
    </source>
</evidence>
<sequence>MFPILKIDLADVAELRLNALDLVDTNLADPKCAGRCYAYAYDGLAAEAGDLKTTCHLWLLHHAIAALWEEHPKQKVFICYEAMPTMMRLFICSKRPVPLAKIHKVLSRSPAYVETGMDLLRFSKIRPLVYWEPPSSMMALWPAGMSGEIDEDRVIDSGQLLSWNSYPESDHAHSVPVDQAGPDYTRVPTDEHSSFTLNDRLYRFVNRWGVVA</sequence>
<protein>
    <submittedName>
        <fullName evidence="1">Uncharacterized protein</fullName>
    </submittedName>
</protein>
<dbReference type="EMBL" id="CZPZ01000031">
    <property type="protein sequence ID" value="CUS37817.1"/>
    <property type="molecule type" value="Genomic_DNA"/>
</dbReference>
<dbReference type="STRING" id="1742973.COMA2_40042"/>
<dbReference type="Proteomes" id="UP000198736">
    <property type="component" value="Unassembled WGS sequence"/>
</dbReference>
<evidence type="ECO:0000313" key="1">
    <source>
        <dbReference type="EMBL" id="CUS37817.1"/>
    </source>
</evidence>
<dbReference type="AlphaFoldDB" id="A0A0S4LLI0"/>
<organism evidence="1 2">
    <name type="scientific">Candidatus Nitrospira nitrificans</name>
    <dbReference type="NCBI Taxonomy" id="1742973"/>
    <lineage>
        <taxon>Bacteria</taxon>
        <taxon>Pseudomonadati</taxon>
        <taxon>Nitrospirota</taxon>
        <taxon>Nitrospiria</taxon>
        <taxon>Nitrospirales</taxon>
        <taxon>Nitrospiraceae</taxon>
        <taxon>Nitrospira</taxon>
    </lineage>
</organism>
<gene>
    <name evidence="1" type="ORF">COMA2_40042</name>
</gene>
<accession>A0A0S4LLI0</accession>